<reference evidence="11 12" key="1">
    <citation type="submission" date="2014-02" db="EMBL/GenBank/DDBJ databases">
        <title>Genome sequence of Paenibacillus darwinianus reveals adaptive mechanisms for survival in Antarctic soils.</title>
        <authorList>
            <person name="Dsouza M."/>
            <person name="Taylor M.W."/>
            <person name="Turner S.J."/>
            <person name="Aislabie J."/>
        </authorList>
    </citation>
    <scope>NUCLEOTIDE SEQUENCE [LARGE SCALE GENOMIC DNA]</scope>
    <source>
        <strain evidence="11 12">CE1</strain>
    </source>
</reference>
<dbReference type="RefSeq" id="WP_036716099.1">
    <property type="nucleotide sequence ID" value="NZ_KK082253.1"/>
</dbReference>
<keyword evidence="5 9" id="KW-0472">Membrane</keyword>
<comment type="caution">
    <text evidence="11">The sequence shown here is derived from an EMBL/GenBank/DDBJ whole genome shotgun (WGS) entry which is preliminary data.</text>
</comment>
<feature type="transmembrane region" description="Helical" evidence="9">
    <location>
        <begin position="161"/>
        <end position="183"/>
    </location>
</feature>
<dbReference type="InterPro" id="IPR001279">
    <property type="entry name" value="Metallo-B-lactamas"/>
</dbReference>
<evidence type="ECO:0000256" key="6">
    <source>
        <dbReference type="ARBA" id="ARBA00034221"/>
    </source>
</evidence>
<feature type="transmembrane region" description="Helical" evidence="9">
    <location>
        <begin position="247"/>
        <end position="270"/>
    </location>
</feature>
<sequence>ELQAAARWKRGDKLRLAGMLERPAQATNFGGFDYRRYLYGQRIHWLLKADGAEAVAITGRERLSAAALLRPFDAVRDRLGAGMEVLFPEEQSGYMKGLVLGIRADLDPELFRQFSQLGLTHILAISGLHVAVFLFGLGGLLRLMRLSREAVLEFLCFAVPLYVLLSGASPSVVRAGVMAVLGLLMARFNRLKDGLHVLCAAALLMLIWNPYYLSDISFQLSFAVTAGLIVGVPPVRRMLPRPKRVGALLDLVTVSAVAQAVSFPLSIYYFNQFHLLSLPANIILVPFISFIVMPIGAAALFVSYAWLPAGQLLAIGADAANAATFTLTDWLSRAEPMRTIWPSPPLWWQTAWYGMLGILLRLPRGMQRYPDNPPHPQPLGPNVPPYEAIAPNPGPGWRSYLKPILAAAAIVGLLVYAYTPDRFDRTGKVQFLDVGQGDAIRIRTPGGQQLLIDGGGMIDFRKPDETWRERRDPFEVGRKTVVPLLLKRGVHAIDLLVVTHLDADHIGGLKEVLRSIPVKSILWNGTLKPDAAAQNLLREAARRNIPVVAADSGLPVYRPDGETAVRILWPKPTVSVPTATLPVVKKQNDQSVTLQLSIYGRTFVLAGDMGSETEQEVLERLPVTAPADVLKLSHHGSKNSSSAEWLAYWRPLEAAISVGRINFYGHPHPDTLKRAAAVGAAVRRTDEDGEIQYGVGRGYLRVRTKNHETIKEETLY</sequence>
<organism evidence="11 12">
    <name type="scientific">Paenibacillus darwinianus</name>
    <dbReference type="NCBI Taxonomy" id="1380763"/>
    <lineage>
        <taxon>Bacteria</taxon>
        <taxon>Bacillati</taxon>
        <taxon>Bacillota</taxon>
        <taxon>Bacilli</taxon>
        <taxon>Bacillales</taxon>
        <taxon>Paenibacillaceae</taxon>
        <taxon>Paenibacillus</taxon>
    </lineage>
</organism>
<evidence type="ECO:0000256" key="3">
    <source>
        <dbReference type="ARBA" id="ARBA00022692"/>
    </source>
</evidence>
<feature type="transmembrane region" description="Helical" evidence="9">
    <location>
        <begin position="282"/>
        <end position="307"/>
    </location>
</feature>
<dbReference type="GO" id="GO:0005886">
    <property type="term" value="C:plasma membrane"/>
    <property type="evidence" value="ECO:0007669"/>
    <property type="project" value="UniProtKB-SubCell"/>
</dbReference>
<evidence type="ECO:0000256" key="9">
    <source>
        <dbReference type="SAM" id="Phobius"/>
    </source>
</evidence>
<dbReference type="SUPFAM" id="SSF56281">
    <property type="entry name" value="Metallo-hydrolase/oxidoreductase"/>
    <property type="match status" value="1"/>
</dbReference>
<dbReference type="EMBL" id="JFHU01000138">
    <property type="protein sequence ID" value="EXX87985.1"/>
    <property type="molecule type" value="Genomic_DNA"/>
</dbReference>
<dbReference type="InterPro" id="IPR025405">
    <property type="entry name" value="DUF4131"/>
</dbReference>
<comment type="catalytic activity">
    <reaction evidence="8">
        <text>3',5'-cyclic UMP + H2O = UMP + H(+)</text>
        <dbReference type="Rhea" id="RHEA:70575"/>
        <dbReference type="ChEBI" id="CHEBI:15377"/>
        <dbReference type="ChEBI" id="CHEBI:15378"/>
        <dbReference type="ChEBI" id="CHEBI:57865"/>
        <dbReference type="ChEBI" id="CHEBI:184387"/>
    </reaction>
    <physiologicalReaction direction="left-to-right" evidence="8">
        <dbReference type="Rhea" id="RHEA:70576"/>
    </physiologicalReaction>
</comment>
<dbReference type="OrthoDB" id="9761531at2"/>
<feature type="non-terminal residue" evidence="11">
    <location>
        <position position="1"/>
    </location>
</feature>
<dbReference type="Pfam" id="PF03772">
    <property type="entry name" value="Competence"/>
    <property type="match status" value="1"/>
</dbReference>
<dbReference type="InterPro" id="IPR036866">
    <property type="entry name" value="RibonucZ/Hydroxyglut_hydro"/>
</dbReference>
<accession>A0A9W5W6Y3</accession>
<feature type="transmembrane region" description="Helical" evidence="9">
    <location>
        <begin position="195"/>
        <end position="212"/>
    </location>
</feature>
<protein>
    <recommendedName>
        <fullName evidence="10">Metallo-beta-lactamase domain-containing protein</fullName>
    </recommendedName>
</protein>
<dbReference type="SMART" id="SM00849">
    <property type="entry name" value="Lactamase_B"/>
    <property type="match status" value="1"/>
</dbReference>
<dbReference type="InterPro" id="IPR052159">
    <property type="entry name" value="Competence_DNA_uptake"/>
</dbReference>
<evidence type="ECO:0000256" key="5">
    <source>
        <dbReference type="ARBA" id="ARBA00023136"/>
    </source>
</evidence>
<name>A0A9W5W6Y3_9BACL</name>
<keyword evidence="2" id="KW-1003">Cell membrane</keyword>
<evidence type="ECO:0000256" key="2">
    <source>
        <dbReference type="ARBA" id="ARBA00022475"/>
    </source>
</evidence>
<dbReference type="NCBIfam" id="TIGR00360">
    <property type="entry name" value="ComEC_N-term"/>
    <property type="match status" value="1"/>
</dbReference>
<evidence type="ECO:0000256" key="7">
    <source>
        <dbReference type="ARBA" id="ARBA00034301"/>
    </source>
</evidence>
<evidence type="ECO:0000256" key="4">
    <source>
        <dbReference type="ARBA" id="ARBA00022989"/>
    </source>
</evidence>
<dbReference type="AlphaFoldDB" id="A0A9W5W6Y3"/>
<dbReference type="Proteomes" id="UP000053750">
    <property type="component" value="Unassembled WGS sequence"/>
</dbReference>
<keyword evidence="12" id="KW-1185">Reference proteome</keyword>
<comment type="catalytic activity">
    <reaction evidence="6">
        <text>3',5'-cyclic CMP + H2O = CMP + H(+)</text>
        <dbReference type="Rhea" id="RHEA:72675"/>
        <dbReference type="ChEBI" id="CHEBI:15377"/>
        <dbReference type="ChEBI" id="CHEBI:15378"/>
        <dbReference type="ChEBI" id="CHEBI:58003"/>
        <dbReference type="ChEBI" id="CHEBI:60377"/>
    </reaction>
    <physiologicalReaction direction="left-to-right" evidence="6">
        <dbReference type="Rhea" id="RHEA:72676"/>
    </physiologicalReaction>
</comment>
<evidence type="ECO:0000313" key="11">
    <source>
        <dbReference type="EMBL" id="EXX87985.1"/>
    </source>
</evidence>
<evidence type="ECO:0000259" key="10">
    <source>
        <dbReference type="SMART" id="SM00849"/>
    </source>
</evidence>
<dbReference type="PANTHER" id="PTHR30619">
    <property type="entry name" value="DNA INTERNALIZATION/COMPETENCE PROTEIN COMEC/REC2"/>
    <property type="match status" value="1"/>
</dbReference>
<dbReference type="CDD" id="cd07731">
    <property type="entry name" value="ComA-like_MBL-fold"/>
    <property type="match status" value="1"/>
</dbReference>
<comment type="function">
    <text evidence="7">Counteracts the endogenous Pycsar antiviral defense system. Phosphodiesterase that enables metal-dependent hydrolysis of host cyclic nucleotide Pycsar defense signals such as cCMP and cUMP.</text>
</comment>
<evidence type="ECO:0000256" key="8">
    <source>
        <dbReference type="ARBA" id="ARBA00048505"/>
    </source>
</evidence>
<keyword evidence="4 9" id="KW-1133">Transmembrane helix</keyword>
<gene>
    <name evidence="11" type="ORF">BG53_02720</name>
</gene>
<dbReference type="PANTHER" id="PTHR30619:SF1">
    <property type="entry name" value="RECOMBINATION PROTEIN 2"/>
    <property type="match status" value="1"/>
</dbReference>
<dbReference type="InterPro" id="IPR035681">
    <property type="entry name" value="ComA-like_MBL"/>
</dbReference>
<feature type="domain" description="Metallo-beta-lactamase" evidence="10">
    <location>
        <begin position="436"/>
        <end position="660"/>
    </location>
</feature>
<evidence type="ECO:0000313" key="12">
    <source>
        <dbReference type="Proteomes" id="UP000053750"/>
    </source>
</evidence>
<feature type="transmembrane region" description="Helical" evidence="9">
    <location>
        <begin position="218"/>
        <end position="235"/>
    </location>
</feature>
<evidence type="ECO:0000256" key="1">
    <source>
        <dbReference type="ARBA" id="ARBA00004651"/>
    </source>
</evidence>
<dbReference type="Pfam" id="PF00753">
    <property type="entry name" value="Lactamase_B"/>
    <property type="match status" value="1"/>
</dbReference>
<proteinExistence type="predicted"/>
<comment type="subcellular location">
    <subcellularLocation>
        <location evidence="1">Cell membrane</location>
        <topology evidence="1">Multi-pass membrane protein</topology>
    </subcellularLocation>
</comment>
<feature type="transmembrane region" description="Helical" evidence="9">
    <location>
        <begin position="122"/>
        <end position="141"/>
    </location>
</feature>
<dbReference type="Pfam" id="PF13567">
    <property type="entry name" value="DUF4131"/>
    <property type="match status" value="1"/>
</dbReference>
<dbReference type="Gene3D" id="3.60.15.10">
    <property type="entry name" value="Ribonuclease Z/Hydroxyacylglutathione hydrolase-like"/>
    <property type="match status" value="1"/>
</dbReference>
<keyword evidence="3 9" id="KW-0812">Transmembrane</keyword>
<dbReference type="InterPro" id="IPR004477">
    <property type="entry name" value="ComEC_N"/>
</dbReference>
<feature type="transmembrane region" description="Helical" evidence="9">
    <location>
        <begin position="400"/>
        <end position="418"/>
    </location>
</feature>